<reference evidence="2 3" key="1">
    <citation type="submission" date="2014-04" db="EMBL/GenBank/DDBJ databases">
        <authorList>
            <consortium name="DOE Joint Genome Institute"/>
            <person name="Kuo A."/>
            <person name="Kohler A."/>
            <person name="Costa M.D."/>
            <person name="Nagy L.G."/>
            <person name="Floudas D."/>
            <person name="Copeland A."/>
            <person name="Barry K.W."/>
            <person name="Cichocki N."/>
            <person name="Veneault-Fourrey C."/>
            <person name="LaButti K."/>
            <person name="Lindquist E.A."/>
            <person name="Lipzen A."/>
            <person name="Lundell T."/>
            <person name="Morin E."/>
            <person name="Murat C."/>
            <person name="Sun H."/>
            <person name="Tunlid A."/>
            <person name="Henrissat B."/>
            <person name="Grigoriev I.V."/>
            <person name="Hibbett D.S."/>
            <person name="Martin F."/>
            <person name="Nordberg H.P."/>
            <person name="Cantor M.N."/>
            <person name="Hua S.X."/>
        </authorList>
    </citation>
    <scope>NUCLEOTIDE SEQUENCE [LARGE SCALE GENOMIC DNA]</scope>
    <source>
        <strain evidence="2 3">441</strain>
    </source>
</reference>
<dbReference type="AlphaFoldDB" id="A0A0C9YTC6"/>
<sequence length="107" mass="12164">MHQDMTLALICGIHLSWYFYLVRHWLLCRWAVSHFRLLFPRLQPHPRPSAMSGSLIARAMTAVSMPHGHKCWGSFPSISFNCSCAILYNHPISSRSTGCSKSPYPFG</sequence>
<accession>A0A0C9YTC6</accession>
<keyword evidence="1" id="KW-1133">Transmembrane helix</keyword>
<gene>
    <name evidence="2" type="ORF">PISMIDRAFT_615444</name>
</gene>
<name>A0A0C9YTC6_9AGAM</name>
<reference evidence="3" key="2">
    <citation type="submission" date="2015-01" db="EMBL/GenBank/DDBJ databases">
        <title>Evolutionary Origins and Diversification of the Mycorrhizal Mutualists.</title>
        <authorList>
            <consortium name="DOE Joint Genome Institute"/>
            <consortium name="Mycorrhizal Genomics Consortium"/>
            <person name="Kohler A."/>
            <person name="Kuo A."/>
            <person name="Nagy L.G."/>
            <person name="Floudas D."/>
            <person name="Copeland A."/>
            <person name="Barry K.W."/>
            <person name="Cichocki N."/>
            <person name="Veneault-Fourrey C."/>
            <person name="LaButti K."/>
            <person name="Lindquist E.A."/>
            <person name="Lipzen A."/>
            <person name="Lundell T."/>
            <person name="Morin E."/>
            <person name="Murat C."/>
            <person name="Riley R."/>
            <person name="Ohm R."/>
            <person name="Sun H."/>
            <person name="Tunlid A."/>
            <person name="Henrissat B."/>
            <person name="Grigoriev I.V."/>
            <person name="Hibbett D.S."/>
            <person name="Martin F."/>
        </authorList>
    </citation>
    <scope>NUCLEOTIDE SEQUENCE [LARGE SCALE GENOMIC DNA]</scope>
    <source>
        <strain evidence="3">441</strain>
    </source>
</reference>
<dbReference type="EMBL" id="KN833774">
    <property type="protein sequence ID" value="KIK19946.1"/>
    <property type="molecule type" value="Genomic_DNA"/>
</dbReference>
<dbReference type="Proteomes" id="UP000054018">
    <property type="component" value="Unassembled WGS sequence"/>
</dbReference>
<evidence type="ECO:0000313" key="2">
    <source>
        <dbReference type="EMBL" id="KIK19946.1"/>
    </source>
</evidence>
<organism evidence="2 3">
    <name type="scientific">Pisolithus microcarpus 441</name>
    <dbReference type="NCBI Taxonomy" id="765257"/>
    <lineage>
        <taxon>Eukaryota</taxon>
        <taxon>Fungi</taxon>
        <taxon>Dikarya</taxon>
        <taxon>Basidiomycota</taxon>
        <taxon>Agaricomycotina</taxon>
        <taxon>Agaricomycetes</taxon>
        <taxon>Agaricomycetidae</taxon>
        <taxon>Boletales</taxon>
        <taxon>Sclerodermatineae</taxon>
        <taxon>Pisolithaceae</taxon>
        <taxon>Pisolithus</taxon>
    </lineage>
</organism>
<keyword evidence="1" id="KW-0472">Membrane</keyword>
<evidence type="ECO:0000313" key="3">
    <source>
        <dbReference type="Proteomes" id="UP000054018"/>
    </source>
</evidence>
<keyword evidence="3" id="KW-1185">Reference proteome</keyword>
<proteinExistence type="predicted"/>
<dbReference type="HOGENOM" id="CLU_2211031_0_0_1"/>
<keyword evidence="1" id="KW-0812">Transmembrane</keyword>
<feature type="transmembrane region" description="Helical" evidence="1">
    <location>
        <begin position="6"/>
        <end position="26"/>
    </location>
</feature>
<protein>
    <submittedName>
        <fullName evidence="2">Uncharacterized protein</fullName>
    </submittedName>
</protein>
<evidence type="ECO:0000256" key="1">
    <source>
        <dbReference type="SAM" id="Phobius"/>
    </source>
</evidence>